<proteinExistence type="predicted"/>
<protein>
    <submittedName>
        <fullName evidence="2">Uncharacterized protein</fullName>
    </submittedName>
</protein>
<reference evidence="2" key="2">
    <citation type="submission" date="2020-09" db="EMBL/GenBank/DDBJ databases">
        <authorList>
            <person name="Sun Q."/>
            <person name="Ohkuma M."/>
        </authorList>
    </citation>
    <scope>NUCLEOTIDE SEQUENCE</scope>
    <source>
        <strain evidence="2">JCM 4646</strain>
    </source>
</reference>
<feature type="chain" id="PRO_5037640732" evidence="1">
    <location>
        <begin position="30"/>
        <end position="163"/>
    </location>
</feature>
<keyword evidence="1" id="KW-0732">Signal</keyword>
<dbReference type="GeneID" id="95356412"/>
<comment type="caution">
    <text evidence="2">The sequence shown here is derived from an EMBL/GenBank/DDBJ whole genome shotgun (WGS) entry which is preliminary data.</text>
</comment>
<reference evidence="2" key="1">
    <citation type="journal article" date="2014" name="Int. J. Syst. Evol. Microbiol.">
        <title>Complete genome sequence of Corynebacterium casei LMG S-19264T (=DSM 44701T), isolated from a smear-ripened cheese.</title>
        <authorList>
            <consortium name="US DOE Joint Genome Institute (JGI-PGF)"/>
            <person name="Walter F."/>
            <person name="Albersmeier A."/>
            <person name="Kalinowski J."/>
            <person name="Ruckert C."/>
        </authorList>
    </citation>
    <scope>NUCLEOTIDE SEQUENCE</scope>
    <source>
        <strain evidence="2">JCM 4646</strain>
    </source>
</reference>
<sequence>MRKSNKLRALGAAAFVITGALALPSPAQARVAITWEEDFATSSAPVFCDVVSLSGYTDGGFSCFQKYGDVLQVRTGASDANGNIRRMSVQWKNELKDKNGNWNLYRYGECFNDLGTDLYGVCNKDFYEDSTTNKLGGKGSRLAIKHCIQGVCEPWSIWFRNDQ</sequence>
<organism evidence="2 3">
    <name type="scientific">Kitasatospora indigofera</name>
    <dbReference type="NCBI Taxonomy" id="67307"/>
    <lineage>
        <taxon>Bacteria</taxon>
        <taxon>Bacillati</taxon>
        <taxon>Actinomycetota</taxon>
        <taxon>Actinomycetes</taxon>
        <taxon>Kitasatosporales</taxon>
        <taxon>Streptomycetaceae</taxon>
        <taxon>Kitasatospora</taxon>
    </lineage>
</organism>
<dbReference type="Proteomes" id="UP000617734">
    <property type="component" value="Unassembled WGS sequence"/>
</dbReference>
<feature type="signal peptide" evidence="1">
    <location>
        <begin position="1"/>
        <end position="29"/>
    </location>
</feature>
<accession>A0A919G9E1</accession>
<dbReference type="AlphaFoldDB" id="A0A919G9E1"/>
<name>A0A919G9E1_9ACTN</name>
<dbReference type="RefSeq" id="WP_190214128.1">
    <property type="nucleotide sequence ID" value="NZ_BNBO01000047.1"/>
</dbReference>
<gene>
    <name evidence="2" type="ORF">GCM10018781_60900</name>
</gene>
<evidence type="ECO:0000313" key="2">
    <source>
        <dbReference type="EMBL" id="GHH80465.1"/>
    </source>
</evidence>
<evidence type="ECO:0000256" key="1">
    <source>
        <dbReference type="SAM" id="SignalP"/>
    </source>
</evidence>
<dbReference type="EMBL" id="BNBO01000047">
    <property type="protein sequence ID" value="GHH80465.1"/>
    <property type="molecule type" value="Genomic_DNA"/>
</dbReference>
<evidence type="ECO:0000313" key="3">
    <source>
        <dbReference type="Proteomes" id="UP000617734"/>
    </source>
</evidence>
<keyword evidence="3" id="KW-1185">Reference proteome</keyword>